<dbReference type="InterPro" id="IPR004681">
    <property type="entry name" value="TRAP_DctM"/>
</dbReference>
<keyword evidence="3" id="KW-0997">Cell inner membrane</keyword>
<dbReference type="PIRSF" id="PIRSF006066">
    <property type="entry name" value="HI0050"/>
    <property type="match status" value="1"/>
</dbReference>
<evidence type="ECO:0000256" key="6">
    <source>
        <dbReference type="ARBA" id="ARBA00023136"/>
    </source>
</evidence>
<keyword evidence="2" id="KW-1003">Cell membrane</keyword>
<dbReference type="GO" id="GO:0005886">
    <property type="term" value="C:plasma membrane"/>
    <property type="evidence" value="ECO:0007669"/>
    <property type="project" value="UniProtKB-SubCell"/>
</dbReference>
<keyword evidence="10" id="KW-1185">Reference proteome</keyword>
<dbReference type="InterPro" id="IPR010656">
    <property type="entry name" value="DctM"/>
</dbReference>
<evidence type="ECO:0000256" key="7">
    <source>
        <dbReference type="SAM" id="Phobius"/>
    </source>
</evidence>
<dbReference type="Proteomes" id="UP000595823">
    <property type="component" value="Chromosome"/>
</dbReference>
<dbReference type="Pfam" id="PF06808">
    <property type="entry name" value="DctM"/>
    <property type="match status" value="1"/>
</dbReference>
<feature type="transmembrane region" description="Helical" evidence="7">
    <location>
        <begin position="249"/>
        <end position="267"/>
    </location>
</feature>
<organism evidence="9 10">
    <name type="scientific">Salicibibacter cibarius</name>
    <dbReference type="NCBI Taxonomy" id="2743000"/>
    <lineage>
        <taxon>Bacteria</taxon>
        <taxon>Bacillati</taxon>
        <taxon>Bacillota</taxon>
        <taxon>Bacilli</taxon>
        <taxon>Bacillales</taxon>
        <taxon>Bacillaceae</taxon>
        <taxon>Salicibibacter</taxon>
    </lineage>
</organism>
<dbReference type="KEGG" id="scia:HUG15_01355"/>
<name>A0A7T7CA02_9BACI</name>
<dbReference type="GO" id="GO:0022857">
    <property type="term" value="F:transmembrane transporter activity"/>
    <property type="evidence" value="ECO:0007669"/>
    <property type="project" value="TreeGrafter"/>
</dbReference>
<feature type="transmembrane region" description="Helical" evidence="7">
    <location>
        <begin position="311"/>
        <end position="332"/>
    </location>
</feature>
<dbReference type="AlphaFoldDB" id="A0A7T7CA02"/>
<feature type="transmembrane region" description="Helical" evidence="7">
    <location>
        <begin position="363"/>
        <end position="388"/>
    </location>
</feature>
<evidence type="ECO:0000256" key="5">
    <source>
        <dbReference type="ARBA" id="ARBA00022989"/>
    </source>
</evidence>
<comment type="subcellular location">
    <subcellularLocation>
        <location evidence="1">Cell inner membrane</location>
        <topology evidence="1">Multi-pass membrane protein</topology>
    </subcellularLocation>
</comment>
<keyword evidence="5 7" id="KW-1133">Transmembrane helix</keyword>
<evidence type="ECO:0000256" key="4">
    <source>
        <dbReference type="ARBA" id="ARBA00022692"/>
    </source>
</evidence>
<evidence type="ECO:0000313" key="9">
    <source>
        <dbReference type="EMBL" id="QQK74384.1"/>
    </source>
</evidence>
<feature type="transmembrane region" description="Helical" evidence="7">
    <location>
        <begin position="29"/>
        <end position="51"/>
    </location>
</feature>
<feature type="transmembrane region" description="Helical" evidence="7">
    <location>
        <begin position="279"/>
        <end position="299"/>
    </location>
</feature>
<keyword evidence="4 7" id="KW-0812">Transmembrane</keyword>
<proteinExistence type="predicted"/>
<protein>
    <submittedName>
        <fullName evidence="9">TRAP transporter large permease</fullName>
    </submittedName>
</protein>
<keyword evidence="6 7" id="KW-0472">Membrane</keyword>
<gene>
    <name evidence="9" type="ORF">HUG15_01355</name>
</gene>
<feature type="transmembrane region" description="Helical" evidence="7">
    <location>
        <begin position="57"/>
        <end position="76"/>
    </location>
</feature>
<dbReference type="RefSeq" id="WP_200126533.1">
    <property type="nucleotide sequence ID" value="NZ_CP054705.1"/>
</dbReference>
<feature type="transmembrane region" description="Helical" evidence="7">
    <location>
        <begin position="400"/>
        <end position="421"/>
    </location>
</feature>
<feature type="transmembrane region" description="Helical" evidence="7">
    <location>
        <begin position="221"/>
        <end position="243"/>
    </location>
</feature>
<feature type="transmembrane region" description="Helical" evidence="7">
    <location>
        <begin position="176"/>
        <end position="200"/>
    </location>
</feature>
<accession>A0A7T7CA02</accession>
<dbReference type="EMBL" id="CP054705">
    <property type="protein sequence ID" value="QQK74384.1"/>
    <property type="molecule type" value="Genomic_DNA"/>
</dbReference>
<sequence length="429" mass="45978">MDYIILAVIGLFVLFALLFLRMPVSFAMFLIGFIGVVAVVSLDAGFNILAADVWYQFTSYSYSVIPLFILMGEIIYRSGMADKLFEAAYKWIGHFRGGMASTTILTSAGFSAVNGSNSATAATMATIALPELSKYNYSKSLSAGSVATGGTLGIIFPPSAVLIIIALQMQLSIRDLFLAIIVPGILLTILLIANIIYITFKDPTHGPAGARHSVKERLISLKGVLPIAILFVFVLGGLFMGFFTPTESGAFGVFGAVVIALVTRRLTFRKFQIAISSSLKTTAMVLMLVVGAIVFGRFLTVTGLPNALAGWVEQLAFPSIVILLMILFVYLIGGAIMDALGFLVVSIPVFFPTVVALGYDPLWFAVILCVVTSMGAITPPVGVNAFIVQGLAQNTPITTVFRGTISFIIVYIIFIGLLILFPQIVLFSI</sequence>
<feature type="transmembrane region" description="Helical" evidence="7">
    <location>
        <begin position="6"/>
        <end position="22"/>
    </location>
</feature>
<evidence type="ECO:0000259" key="8">
    <source>
        <dbReference type="Pfam" id="PF06808"/>
    </source>
</evidence>
<dbReference type="PANTHER" id="PTHR33362">
    <property type="entry name" value="SIALIC ACID TRAP TRANSPORTER PERMEASE PROTEIN SIAT-RELATED"/>
    <property type="match status" value="1"/>
</dbReference>
<evidence type="ECO:0000256" key="1">
    <source>
        <dbReference type="ARBA" id="ARBA00004429"/>
    </source>
</evidence>
<dbReference type="NCBIfam" id="TIGR00786">
    <property type="entry name" value="dctM"/>
    <property type="match status" value="1"/>
</dbReference>
<feature type="transmembrane region" description="Helical" evidence="7">
    <location>
        <begin position="339"/>
        <end position="357"/>
    </location>
</feature>
<feature type="transmembrane region" description="Helical" evidence="7">
    <location>
        <begin position="146"/>
        <end position="170"/>
    </location>
</feature>
<evidence type="ECO:0000313" key="10">
    <source>
        <dbReference type="Proteomes" id="UP000595823"/>
    </source>
</evidence>
<evidence type="ECO:0000256" key="3">
    <source>
        <dbReference type="ARBA" id="ARBA00022519"/>
    </source>
</evidence>
<evidence type="ECO:0000256" key="2">
    <source>
        <dbReference type="ARBA" id="ARBA00022475"/>
    </source>
</evidence>
<feature type="domain" description="TRAP C4-dicarboxylate transport system permease DctM subunit" evidence="8">
    <location>
        <begin position="12"/>
        <end position="424"/>
    </location>
</feature>
<dbReference type="PANTHER" id="PTHR33362:SF5">
    <property type="entry name" value="C4-DICARBOXYLATE TRAP TRANSPORTER LARGE PERMEASE PROTEIN DCTM"/>
    <property type="match status" value="1"/>
</dbReference>
<reference evidence="9 10" key="1">
    <citation type="submission" date="2020-06" db="EMBL/GenBank/DDBJ databases">
        <title>Genomic analysis of Salicibibacter sp. NKC5-3.</title>
        <authorList>
            <person name="Oh Y.J."/>
        </authorList>
    </citation>
    <scope>NUCLEOTIDE SEQUENCE [LARGE SCALE GENOMIC DNA]</scope>
    <source>
        <strain evidence="9 10">NKC5-3</strain>
    </source>
</reference>